<accession>E9KSL3</accession>
<dbReference type="PANTHER" id="PTHR35566:SF1">
    <property type="entry name" value="TYPE VI SECRETION SYSTEM BASEPLATE COMPONENT TSSK1"/>
    <property type="match status" value="1"/>
</dbReference>
<reference evidence="2" key="1">
    <citation type="journal article" date="2011" name="J. Am. Chem. Soc.">
        <title>Cloning and elucidation of the FR901464 gene cluster revealing a complex acyltransferase-less polyketide synthase using glycerate as starter units.</title>
        <authorList>
            <person name="Zhang F."/>
            <person name="He H.Y."/>
            <person name="Tang M.C."/>
            <person name="Tang Y.M."/>
            <person name="Zhou Q."/>
            <person name="Tang G.L."/>
        </authorList>
    </citation>
    <scope>NUCLEOTIDE SEQUENCE</scope>
    <source>
        <strain evidence="2">2663</strain>
    </source>
</reference>
<feature type="compositionally biased region" description="Basic residues" evidence="1">
    <location>
        <begin position="74"/>
        <end position="83"/>
    </location>
</feature>
<evidence type="ECO:0000313" key="2">
    <source>
        <dbReference type="EMBL" id="ADH01477.1"/>
    </source>
</evidence>
<dbReference type="NCBIfam" id="TIGR03353">
    <property type="entry name" value="VI_chp_4"/>
    <property type="match status" value="1"/>
</dbReference>
<dbReference type="PANTHER" id="PTHR35566">
    <property type="entry name" value="BLR3599 PROTEIN"/>
    <property type="match status" value="1"/>
</dbReference>
<feature type="region of interest" description="Disordered" evidence="1">
    <location>
        <begin position="1"/>
        <end position="35"/>
    </location>
</feature>
<protein>
    <recommendedName>
        <fullName evidence="3">Type VI secretion protein</fullName>
    </recommendedName>
</protein>
<evidence type="ECO:0008006" key="3">
    <source>
        <dbReference type="Google" id="ProtNLM"/>
    </source>
</evidence>
<dbReference type="Pfam" id="PF05936">
    <property type="entry name" value="T6SS_VasE"/>
    <property type="match status" value="1"/>
</dbReference>
<evidence type="ECO:0000256" key="1">
    <source>
        <dbReference type="SAM" id="MobiDB-lite"/>
    </source>
</evidence>
<name>E9KSL3_9PSED</name>
<sequence>MRVHRARGRLAADGERRRAVRRQGPGGRGADRVAPCDRAEPGAAVLDRRAAQRRDLARRGRRLRAAPGPVRALARAHRRKRGASSRGMARSQRNLQRVVAGRGAAAARRAHRRERAEPRRRNRQTRPTPRLGHEEIQAMSSLPVGPVAWSDGMLIETQHFQQLERHLSHQVASRLGQTVNHGWGFTLLDVDQDGLGLGRLALRGARGVFQDGTAFSLPSHDPLPAPLETERAQAGDIACLAIQAARSGGPEMAFGEVASSSRYRAMTTDVPDLAVGLDAPGTPRSLTIETGQLATRLCWKSQLRSDEAALPIARVAGRSASRTVLLDPRFIPPLLDTRAHVVLNSLIDELQSTLRVRLAHTSGQRVLSAGGGIADLIELLLRQAIAEYRMRLAHLDAFDPLPPALLYRELIGLLGRLSVLPGVDEELAERDFGYRHDDLQGSFEPLAATLRHALARVIETPVLPLRFEDRGDQVHICVVDKQWNLKKLVFAVSAAMPADKLRQLLPQQTKLGAVEQIQKLVDLQLPGARLIPLPNPPRQIPYYAQSTYFEVESTDPFWTQTLAGSAMALRIVGDFPDLRFEAWGLRDGKVA</sequence>
<feature type="compositionally biased region" description="Low complexity" evidence="1">
    <location>
        <begin position="96"/>
        <end position="107"/>
    </location>
</feature>
<feature type="region of interest" description="Disordered" evidence="1">
    <location>
        <begin position="54"/>
        <end position="135"/>
    </location>
</feature>
<dbReference type="EMBL" id="HM047288">
    <property type="protein sequence ID" value="ADH01477.1"/>
    <property type="molecule type" value="Genomic_DNA"/>
</dbReference>
<proteinExistence type="predicted"/>
<dbReference type="InterPro" id="IPR010263">
    <property type="entry name" value="T6SS_TssK"/>
</dbReference>
<organism evidence="2">
    <name type="scientific">Pseudomonas sp. 2663</name>
    <dbReference type="NCBI Taxonomy" id="764483"/>
    <lineage>
        <taxon>Bacteria</taxon>
        <taxon>Pseudomonadati</taxon>
        <taxon>Pseudomonadota</taxon>
        <taxon>Gammaproteobacteria</taxon>
        <taxon>Pseudomonadales</taxon>
        <taxon>Pseudomonadaceae</taxon>
        <taxon>Pseudomonas</taxon>
    </lineage>
</organism>
<dbReference type="AlphaFoldDB" id="E9KSL3"/>